<comment type="caution">
    <text evidence="7">The sequence shown here is derived from an EMBL/GenBank/DDBJ whole genome shotgun (WGS) entry which is preliminary data.</text>
</comment>
<dbReference type="GO" id="GO:0019148">
    <property type="term" value="F:D-cysteine desulfhydrase activity"/>
    <property type="evidence" value="ECO:0007669"/>
    <property type="project" value="TreeGrafter"/>
</dbReference>
<comment type="cofactor">
    <cofactor evidence="1">
        <name>pyridoxal 5'-phosphate</name>
        <dbReference type="ChEBI" id="CHEBI:597326"/>
    </cofactor>
</comment>
<keyword evidence="3 5" id="KW-0663">Pyridoxal phosphate</keyword>
<evidence type="ECO:0000259" key="6">
    <source>
        <dbReference type="Pfam" id="PF00291"/>
    </source>
</evidence>
<feature type="active site" description="Nucleophile" evidence="4">
    <location>
        <position position="118"/>
    </location>
</feature>
<dbReference type="InterPro" id="IPR036052">
    <property type="entry name" value="TrpB-like_PALP_sf"/>
</dbReference>
<proteinExistence type="inferred from homology"/>
<dbReference type="SUPFAM" id="SSF53686">
    <property type="entry name" value="Tryptophan synthase beta subunit-like PLP-dependent enzymes"/>
    <property type="match status" value="1"/>
</dbReference>
<dbReference type="KEGG" id="csl:COCSUDRAFT_23002"/>
<evidence type="ECO:0000256" key="4">
    <source>
        <dbReference type="PIRSR" id="PIRSR006278-1"/>
    </source>
</evidence>
<dbReference type="OrthoDB" id="10266364at2759"/>
<comment type="similarity">
    <text evidence="2">Belongs to the ACC deaminase/D-cysteine desulfhydrase family.</text>
</comment>
<dbReference type="InterPro" id="IPR001926">
    <property type="entry name" value="TrpB-like_PALP"/>
</dbReference>
<dbReference type="Pfam" id="PF00291">
    <property type="entry name" value="PALP"/>
    <property type="match status" value="1"/>
</dbReference>
<reference evidence="7 8" key="1">
    <citation type="journal article" date="2012" name="Genome Biol.">
        <title>The genome of the polar eukaryotic microalga coccomyxa subellipsoidea reveals traits of cold adaptation.</title>
        <authorList>
            <person name="Blanc G."/>
            <person name="Agarkova I."/>
            <person name="Grimwood J."/>
            <person name="Kuo A."/>
            <person name="Brueggeman A."/>
            <person name="Dunigan D."/>
            <person name="Gurnon J."/>
            <person name="Ladunga I."/>
            <person name="Lindquist E."/>
            <person name="Lucas S."/>
            <person name="Pangilinan J."/>
            <person name="Proschold T."/>
            <person name="Salamov A."/>
            <person name="Schmutz J."/>
            <person name="Weeks D."/>
            <person name="Yamada T."/>
            <person name="Claverie J.M."/>
            <person name="Grigoriev I."/>
            <person name="Van Etten J."/>
            <person name="Lomsadze A."/>
            <person name="Borodovsky M."/>
        </authorList>
    </citation>
    <scope>NUCLEOTIDE SEQUENCE [LARGE SCALE GENOMIC DNA]</scope>
    <source>
        <strain evidence="7 8">C-169</strain>
    </source>
</reference>
<dbReference type="Gene3D" id="3.40.50.1100">
    <property type="match status" value="2"/>
</dbReference>
<evidence type="ECO:0000256" key="1">
    <source>
        <dbReference type="ARBA" id="ARBA00001933"/>
    </source>
</evidence>
<dbReference type="InterPro" id="IPR005966">
    <property type="entry name" value="D-Cys_desShydrase"/>
</dbReference>
<dbReference type="PANTHER" id="PTHR43780:SF2">
    <property type="entry name" value="1-AMINOCYCLOPROPANE-1-CARBOXYLATE DEAMINASE-RELATED"/>
    <property type="match status" value="1"/>
</dbReference>
<feature type="domain" description="Tryptophan synthase beta chain-like PALP" evidence="6">
    <location>
        <begin position="56"/>
        <end position="358"/>
    </location>
</feature>
<dbReference type="NCBIfam" id="TIGR01275">
    <property type="entry name" value="ACC_deam_rel"/>
    <property type="match status" value="1"/>
</dbReference>
<evidence type="ECO:0000313" key="8">
    <source>
        <dbReference type="Proteomes" id="UP000007264"/>
    </source>
</evidence>
<dbReference type="EMBL" id="AGSI01000005">
    <property type="protein sequence ID" value="EIE24755.1"/>
    <property type="molecule type" value="Genomic_DNA"/>
</dbReference>
<dbReference type="AlphaFoldDB" id="I0Z286"/>
<evidence type="ECO:0000313" key="7">
    <source>
        <dbReference type="EMBL" id="EIE24755.1"/>
    </source>
</evidence>
<dbReference type="STRING" id="574566.I0Z286"/>
<feature type="modified residue" description="N6-(pyridoxal phosphate)lysine" evidence="5">
    <location>
        <position position="91"/>
    </location>
</feature>
<dbReference type="Proteomes" id="UP000007264">
    <property type="component" value="Unassembled WGS sequence"/>
</dbReference>
<organism evidence="7 8">
    <name type="scientific">Coccomyxa subellipsoidea (strain C-169)</name>
    <name type="common">Green microalga</name>
    <dbReference type="NCBI Taxonomy" id="574566"/>
    <lineage>
        <taxon>Eukaryota</taxon>
        <taxon>Viridiplantae</taxon>
        <taxon>Chlorophyta</taxon>
        <taxon>core chlorophytes</taxon>
        <taxon>Trebouxiophyceae</taxon>
        <taxon>Trebouxiophyceae incertae sedis</taxon>
        <taxon>Coccomyxaceae</taxon>
        <taxon>Coccomyxa</taxon>
        <taxon>Coccomyxa subellipsoidea</taxon>
    </lineage>
</organism>
<dbReference type="PIRSF" id="PIRSF006278">
    <property type="entry name" value="ACCD_DCysDesulf"/>
    <property type="match status" value="1"/>
</dbReference>
<dbReference type="RefSeq" id="XP_005649299.1">
    <property type="nucleotide sequence ID" value="XM_005649242.1"/>
</dbReference>
<feature type="non-terminal residue" evidence="7">
    <location>
        <position position="373"/>
    </location>
</feature>
<gene>
    <name evidence="7" type="ORF">COCSUDRAFT_23002</name>
</gene>
<keyword evidence="8" id="KW-1185">Reference proteome</keyword>
<sequence length="373" mass="40535">MRNATSCCRHRSGLQALRASSQAQMGPHLHVRQKYSPPAWAPAWLKAPEERFMMALLPTPVHEWHPPDVPEGVQIWIKRDDLSGSQLSGNKVRKLEFLVADALEQKADTLVTIGGIQSNHCRATAVAARYAGLDCHLVLRNSRHAAEQDPGLVGNLLVDRMVGAHIHQVTKEEYGKVGGTRLVHHLRDLLQSQGKRPYVVPLGGSNALGSWGYLQAAQEMLERFGKGAITDIVMACGSGGTTAGIALGNHLSGFGARVHAYGVCDDEEYFYNFIDGIFADLGATPDTSRDLLIAHQAKGAGYAISRPEELQSILAVSHATGIVMDSVYSGKAFHAFQKDMQTNPAEWKGRKVLFLHTGGLLGMYSEAAELQTL</sequence>
<evidence type="ECO:0000256" key="3">
    <source>
        <dbReference type="ARBA" id="ARBA00022898"/>
    </source>
</evidence>
<name>I0Z286_COCSC</name>
<dbReference type="GeneID" id="17042756"/>
<accession>I0Z286</accession>
<dbReference type="FunFam" id="3.40.50.1100:FF:000037">
    <property type="entry name" value="Bifunctional D-cysteine desulfhydrase/1-aminocyclopropane-1-carboxylate deaminase, mitochondrial"/>
    <property type="match status" value="1"/>
</dbReference>
<dbReference type="eggNOG" id="ENOG502QPS1">
    <property type="taxonomic scope" value="Eukaryota"/>
</dbReference>
<dbReference type="PANTHER" id="PTHR43780">
    <property type="entry name" value="1-AMINOCYCLOPROPANE-1-CARBOXYLATE DEAMINASE-RELATED"/>
    <property type="match status" value="1"/>
</dbReference>
<evidence type="ECO:0000256" key="2">
    <source>
        <dbReference type="ARBA" id="ARBA00008639"/>
    </source>
</evidence>
<protein>
    <submittedName>
        <fullName evidence="7">Pyridoxal phosphate-depend</fullName>
    </submittedName>
</protein>
<evidence type="ECO:0000256" key="5">
    <source>
        <dbReference type="PIRSR" id="PIRSR006278-2"/>
    </source>
</evidence>
<dbReference type="InterPro" id="IPR027278">
    <property type="entry name" value="ACCD_DCysDesulf"/>
</dbReference>